<comment type="caution">
    <text evidence="1">The sequence shown here is derived from an EMBL/GenBank/DDBJ whole genome shotgun (WGS) entry which is preliminary data.</text>
</comment>
<organism evidence="1 2">
    <name type="scientific">Sporothrix eucalyptigena</name>
    <dbReference type="NCBI Taxonomy" id="1812306"/>
    <lineage>
        <taxon>Eukaryota</taxon>
        <taxon>Fungi</taxon>
        <taxon>Dikarya</taxon>
        <taxon>Ascomycota</taxon>
        <taxon>Pezizomycotina</taxon>
        <taxon>Sordariomycetes</taxon>
        <taxon>Sordariomycetidae</taxon>
        <taxon>Ophiostomatales</taxon>
        <taxon>Ophiostomataceae</taxon>
        <taxon>Sporothrix</taxon>
    </lineage>
</organism>
<sequence>MADSIRMSSTTEYWQGISDDQTNVLIIGIDFGTTYSGVAWATPYDFEQEQINLIHSWPGMGLEKGKAPTELYYDDGTIYWGYEIPPDADPVQWFKLLLLKEDDLDNELRSSEYVRRCRRMLHDTGKTATDLVADYLRLLWEHVIDTICRDRGDAAVDGMKFHVVLTVPAIWKGYARQRMEDAVGQAGILDTRPAGKTELSFVTEPEAAALATLYNNPNPSKQGDVFIICDAGGGTVDLISYNVTRASPVVMEEAVEGTGGLYGSIFIDEAFEKMSQKRLGPKWSNLSKTGVKELVKGEWQQAIKPQYKSQANSKRQYTVGIPAEAFNSKAELTDSSKEPHIKMGRFHLTGEHIEALFAYSFEGIDTLIDEQIREVKKKKGLDVTDIILVGGLGASPYLYQHLKDRHGPSKINVLQSTGTKPWTAICRGAVYKGFYKALKADGEDNRLLLEPPIQIASTVSRFSVGLCFSQLYNASYHKLEDRYWDDKEEVYFAGRQMEWYLRKGNSVKTLAPIRHDFYLLFNKPKTEWTRELYLCNDVEAPTRREDNVIKLCDIRCNFASIVDSLPDYTSPSGKVFKKFSYEIVMIPTGASVDFQVYYKEKRLASQEVKVCFD</sequence>
<evidence type="ECO:0000313" key="2">
    <source>
        <dbReference type="Proteomes" id="UP001642482"/>
    </source>
</evidence>
<dbReference type="InterPro" id="IPR043129">
    <property type="entry name" value="ATPase_NBD"/>
</dbReference>
<proteinExistence type="predicted"/>
<dbReference type="PANTHER" id="PTHR14187:SF5">
    <property type="entry name" value="HEAT SHOCK 70 KDA PROTEIN 12A"/>
    <property type="match status" value="1"/>
</dbReference>
<reference evidence="1 2" key="1">
    <citation type="submission" date="2024-01" db="EMBL/GenBank/DDBJ databases">
        <authorList>
            <person name="Allen C."/>
            <person name="Tagirdzhanova G."/>
        </authorList>
    </citation>
    <scope>NUCLEOTIDE SEQUENCE [LARGE SCALE GENOMIC DNA]</scope>
</reference>
<dbReference type="EMBL" id="CAWUHD010000021">
    <property type="protein sequence ID" value="CAK7216809.1"/>
    <property type="molecule type" value="Genomic_DNA"/>
</dbReference>
<dbReference type="CDD" id="cd10170">
    <property type="entry name" value="ASKHA_NBD_HSP70"/>
    <property type="match status" value="1"/>
</dbReference>
<gene>
    <name evidence="1" type="ORF">SEUCBS140593_002995</name>
</gene>
<evidence type="ECO:0000313" key="1">
    <source>
        <dbReference type="EMBL" id="CAK7216809.1"/>
    </source>
</evidence>
<protein>
    <recommendedName>
        <fullName evidence="3">Hsp70 family chaperone</fullName>
    </recommendedName>
</protein>
<keyword evidence="2" id="KW-1185">Reference proteome</keyword>
<accession>A0ABP0BC40</accession>
<dbReference type="PANTHER" id="PTHR14187">
    <property type="entry name" value="ALPHA KINASE/ELONGATION FACTOR 2 KINASE"/>
    <property type="match status" value="1"/>
</dbReference>
<dbReference type="PRINTS" id="PR00301">
    <property type="entry name" value="HEATSHOCK70"/>
</dbReference>
<evidence type="ECO:0008006" key="3">
    <source>
        <dbReference type="Google" id="ProtNLM"/>
    </source>
</evidence>
<name>A0ABP0BC40_9PEZI</name>
<dbReference type="SUPFAM" id="SSF53067">
    <property type="entry name" value="Actin-like ATPase domain"/>
    <property type="match status" value="2"/>
</dbReference>
<dbReference type="Gene3D" id="3.30.420.40">
    <property type="match status" value="1"/>
</dbReference>
<dbReference type="Proteomes" id="UP001642482">
    <property type="component" value="Unassembled WGS sequence"/>
</dbReference>